<dbReference type="PANTHER" id="PTHR33164:SF5">
    <property type="entry name" value="ORGANIC HYDROPEROXIDE RESISTANCE TRANSCRIPTIONAL REGULATOR"/>
    <property type="match status" value="1"/>
</dbReference>
<feature type="domain" description="HTH marR-type" evidence="6">
    <location>
        <begin position="15"/>
        <end position="145"/>
    </location>
</feature>
<keyword evidence="8" id="KW-1185">Reference proteome</keyword>
<evidence type="ECO:0000256" key="1">
    <source>
        <dbReference type="ARBA" id="ARBA00004496"/>
    </source>
</evidence>
<evidence type="ECO:0000313" key="8">
    <source>
        <dbReference type="Proteomes" id="UP001597497"/>
    </source>
</evidence>
<keyword evidence="2" id="KW-0963">Cytoplasm</keyword>
<dbReference type="Proteomes" id="UP001597497">
    <property type="component" value="Unassembled WGS sequence"/>
</dbReference>
<dbReference type="InterPro" id="IPR055166">
    <property type="entry name" value="Transc_reg_Sar_Rot_HTH"/>
</dbReference>
<organism evidence="7 8">
    <name type="scientific">Marinicrinis sediminis</name>
    <dbReference type="NCBI Taxonomy" id="1652465"/>
    <lineage>
        <taxon>Bacteria</taxon>
        <taxon>Bacillati</taxon>
        <taxon>Bacillota</taxon>
        <taxon>Bacilli</taxon>
        <taxon>Bacillales</taxon>
        <taxon>Paenibacillaceae</taxon>
    </lineage>
</organism>
<keyword evidence="4" id="KW-0238">DNA-binding</keyword>
<dbReference type="InterPro" id="IPR000835">
    <property type="entry name" value="HTH_MarR-typ"/>
</dbReference>
<proteinExistence type="predicted"/>
<evidence type="ECO:0000256" key="3">
    <source>
        <dbReference type="ARBA" id="ARBA00023015"/>
    </source>
</evidence>
<evidence type="ECO:0000256" key="4">
    <source>
        <dbReference type="ARBA" id="ARBA00023125"/>
    </source>
</evidence>
<comment type="subcellular location">
    <subcellularLocation>
        <location evidence="1">Cytoplasm</location>
    </subcellularLocation>
</comment>
<dbReference type="PROSITE" id="PS50995">
    <property type="entry name" value="HTH_MARR_2"/>
    <property type="match status" value="1"/>
</dbReference>
<evidence type="ECO:0000259" key="6">
    <source>
        <dbReference type="PROSITE" id="PS50995"/>
    </source>
</evidence>
<keyword evidence="5" id="KW-0804">Transcription</keyword>
<accession>A0ABW5REJ6</accession>
<reference evidence="8" key="1">
    <citation type="journal article" date="2019" name="Int. J. Syst. Evol. Microbiol.">
        <title>The Global Catalogue of Microorganisms (GCM) 10K type strain sequencing project: providing services to taxonomists for standard genome sequencing and annotation.</title>
        <authorList>
            <consortium name="The Broad Institute Genomics Platform"/>
            <consortium name="The Broad Institute Genome Sequencing Center for Infectious Disease"/>
            <person name="Wu L."/>
            <person name="Ma J."/>
        </authorList>
    </citation>
    <scope>NUCLEOTIDE SEQUENCE [LARGE SCALE GENOMIC DNA]</scope>
    <source>
        <strain evidence="8">KCTC 33676</strain>
    </source>
</reference>
<dbReference type="SUPFAM" id="SSF46785">
    <property type="entry name" value="Winged helix' DNA-binding domain"/>
    <property type="match status" value="1"/>
</dbReference>
<dbReference type="Pfam" id="PF22381">
    <property type="entry name" value="Staph_reg_Sar_Rot"/>
    <property type="match status" value="1"/>
</dbReference>
<evidence type="ECO:0000256" key="5">
    <source>
        <dbReference type="ARBA" id="ARBA00023163"/>
    </source>
</evidence>
<name>A0ABW5REJ6_9BACL</name>
<dbReference type="Gene3D" id="1.10.10.10">
    <property type="entry name" value="Winged helix-like DNA-binding domain superfamily/Winged helix DNA-binding domain"/>
    <property type="match status" value="1"/>
</dbReference>
<dbReference type="InterPro" id="IPR036390">
    <property type="entry name" value="WH_DNA-bd_sf"/>
</dbReference>
<dbReference type="PANTHER" id="PTHR33164">
    <property type="entry name" value="TRANSCRIPTIONAL REGULATOR, MARR FAMILY"/>
    <property type="match status" value="1"/>
</dbReference>
<dbReference type="InterPro" id="IPR039422">
    <property type="entry name" value="MarR/SlyA-like"/>
</dbReference>
<dbReference type="InterPro" id="IPR036388">
    <property type="entry name" value="WH-like_DNA-bd_sf"/>
</dbReference>
<dbReference type="EMBL" id="JBHUMM010000044">
    <property type="protein sequence ID" value="MFD2673502.1"/>
    <property type="molecule type" value="Genomic_DNA"/>
</dbReference>
<evidence type="ECO:0000313" key="7">
    <source>
        <dbReference type="EMBL" id="MFD2673502.1"/>
    </source>
</evidence>
<protein>
    <submittedName>
        <fullName evidence="7">MarR family winged helix-turn-helix transcriptional regulator</fullName>
    </submittedName>
</protein>
<sequence length="156" mass="18016">MNHSESELAPDMKLEHQLCFAIYACSREMTRLYRPLLEGLGITYTQYVTLLVLWEQDGLTVKELGHRLLLDSGTLTPLLKKLEKLGVIRRMRDTGDERNVRIYVTEQGKEMQLQAQDIPYQLSCRVGMEPNEARELLMQMKQVLALLHQAGDQVEK</sequence>
<dbReference type="PRINTS" id="PR00598">
    <property type="entry name" value="HTHMARR"/>
</dbReference>
<dbReference type="RefSeq" id="WP_379931087.1">
    <property type="nucleotide sequence ID" value="NZ_JBHUMM010000044.1"/>
</dbReference>
<dbReference type="SMART" id="SM00347">
    <property type="entry name" value="HTH_MARR"/>
    <property type="match status" value="1"/>
</dbReference>
<keyword evidence="3" id="KW-0805">Transcription regulation</keyword>
<gene>
    <name evidence="7" type="ORF">ACFSUC_18290</name>
</gene>
<comment type="caution">
    <text evidence="7">The sequence shown here is derived from an EMBL/GenBank/DDBJ whole genome shotgun (WGS) entry which is preliminary data.</text>
</comment>
<evidence type="ECO:0000256" key="2">
    <source>
        <dbReference type="ARBA" id="ARBA00022490"/>
    </source>
</evidence>